<evidence type="ECO:0000256" key="1">
    <source>
        <dbReference type="SAM" id="MobiDB-lite"/>
    </source>
</evidence>
<name>A0A8S9MUJ2_BRACR</name>
<dbReference type="EMBL" id="QGKW02000007">
    <property type="protein sequence ID" value="KAF2620723.1"/>
    <property type="molecule type" value="Genomic_DNA"/>
</dbReference>
<dbReference type="Proteomes" id="UP000712281">
    <property type="component" value="Unassembled WGS sequence"/>
</dbReference>
<organism evidence="2 3">
    <name type="scientific">Brassica cretica</name>
    <name type="common">Mustard</name>
    <dbReference type="NCBI Taxonomy" id="69181"/>
    <lineage>
        <taxon>Eukaryota</taxon>
        <taxon>Viridiplantae</taxon>
        <taxon>Streptophyta</taxon>
        <taxon>Embryophyta</taxon>
        <taxon>Tracheophyta</taxon>
        <taxon>Spermatophyta</taxon>
        <taxon>Magnoliopsida</taxon>
        <taxon>eudicotyledons</taxon>
        <taxon>Gunneridae</taxon>
        <taxon>Pentapetalae</taxon>
        <taxon>rosids</taxon>
        <taxon>malvids</taxon>
        <taxon>Brassicales</taxon>
        <taxon>Brassicaceae</taxon>
        <taxon>Brassiceae</taxon>
        <taxon>Brassica</taxon>
    </lineage>
</organism>
<feature type="region of interest" description="Disordered" evidence="1">
    <location>
        <begin position="43"/>
        <end position="97"/>
    </location>
</feature>
<sequence>MFEEMLVRMTVWSSKKVSLSRKAPKGQGNRSRRQKLCLRRSFATGWNPGFTPGDGSGTNEAPLPNDFFANLPPGFTTPASLDDASRREVVAEGNAGL</sequence>
<dbReference type="AlphaFoldDB" id="A0A8S9MUJ2"/>
<reference evidence="2" key="1">
    <citation type="submission" date="2019-12" db="EMBL/GenBank/DDBJ databases">
        <title>Genome sequencing and annotation of Brassica cretica.</title>
        <authorList>
            <person name="Studholme D.J."/>
            <person name="Sarris P.F."/>
        </authorList>
    </citation>
    <scope>NUCLEOTIDE SEQUENCE</scope>
    <source>
        <strain evidence="2">PFS-001/15</strain>
        <tissue evidence="2">Leaf</tissue>
    </source>
</reference>
<evidence type="ECO:0000313" key="3">
    <source>
        <dbReference type="Proteomes" id="UP000712281"/>
    </source>
</evidence>
<proteinExistence type="predicted"/>
<evidence type="ECO:0000313" key="2">
    <source>
        <dbReference type="EMBL" id="KAF2620723.1"/>
    </source>
</evidence>
<protein>
    <submittedName>
        <fullName evidence="2">Uncharacterized protein</fullName>
    </submittedName>
</protein>
<accession>A0A8S9MUJ2</accession>
<gene>
    <name evidence="2" type="ORF">F2Q68_00039535</name>
</gene>
<comment type="caution">
    <text evidence="2">The sequence shown here is derived from an EMBL/GenBank/DDBJ whole genome shotgun (WGS) entry which is preliminary data.</text>
</comment>